<comment type="caution">
    <text evidence="2">The sequence shown here is derived from an EMBL/GenBank/DDBJ whole genome shotgun (WGS) entry which is preliminary data.</text>
</comment>
<dbReference type="EMBL" id="JASJOU010000009">
    <property type="protein sequence ID" value="MDJ1503652.1"/>
    <property type="molecule type" value="Genomic_DNA"/>
</dbReference>
<evidence type="ECO:0000313" key="2">
    <source>
        <dbReference type="EMBL" id="MDJ1503652.1"/>
    </source>
</evidence>
<protein>
    <submittedName>
        <fullName evidence="2">DUF5694 domain-containing protein</fullName>
    </submittedName>
</protein>
<evidence type="ECO:0000256" key="1">
    <source>
        <dbReference type="SAM" id="SignalP"/>
    </source>
</evidence>
<dbReference type="Pfam" id="PF18950">
    <property type="entry name" value="DUF5694"/>
    <property type="match status" value="1"/>
</dbReference>
<reference evidence="2" key="1">
    <citation type="submission" date="2023-05" db="EMBL/GenBank/DDBJ databases">
        <authorList>
            <person name="Zhang X."/>
        </authorList>
    </citation>
    <scope>NUCLEOTIDE SEQUENCE</scope>
    <source>
        <strain evidence="2">BD1B2-1</strain>
    </source>
</reference>
<evidence type="ECO:0000313" key="3">
    <source>
        <dbReference type="Proteomes" id="UP001232063"/>
    </source>
</evidence>
<dbReference type="AlphaFoldDB" id="A0AAE3R8R1"/>
<organism evidence="2 3">
    <name type="scientific">Xanthocytophaga agilis</name>
    <dbReference type="NCBI Taxonomy" id="3048010"/>
    <lineage>
        <taxon>Bacteria</taxon>
        <taxon>Pseudomonadati</taxon>
        <taxon>Bacteroidota</taxon>
        <taxon>Cytophagia</taxon>
        <taxon>Cytophagales</taxon>
        <taxon>Rhodocytophagaceae</taxon>
        <taxon>Xanthocytophaga</taxon>
    </lineage>
</organism>
<proteinExistence type="predicted"/>
<accession>A0AAE3R8R1</accession>
<feature type="chain" id="PRO_5042246939" evidence="1">
    <location>
        <begin position="22"/>
        <end position="278"/>
    </location>
</feature>
<dbReference type="InterPro" id="IPR043749">
    <property type="entry name" value="DUF5694"/>
</dbReference>
<keyword evidence="3" id="KW-1185">Reference proteome</keyword>
<keyword evidence="1" id="KW-0732">Signal</keyword>
<sequence>MKSFFVPVICFLPLCFLPVFASAQTNTDKIKVYLLGTFHFGKTSDKHSTSFPDLNSPKRQKELDQIADAINRAGISKIFVERSYFLQTALDSLGELYINNKPMDSLEKRNEIYQVAYRAKRKNKAIQVVATDRKMELPYADLDEYESMNPDSKFGGEFFKESYIVKQKRLKLNESTLQEYYLSINSEASRKSSQADFLHYALSYGDKSDFTGTKFTTSWYERNLIIFTNILRHLDPKTDSGILVLYGSSHTAVLRQFFENHDRFQIVELDKLFGEARK</sequence>
<feature type="signal peptide" evidence="1">
    <location>
        <begin position="1"/>
        <end position="21"/>
    </location>
</feature>
<gene>
    <name evidence="2" type="ORF">QNI22_23510</name>
</gene>
<dbReference type="RefSeq" id="WP_314514268.1">
    <property type="nucleotide sequence ID" value="NZ_JASJOU010000009.1"/>
</dbReference>
<dbReference type="Proteomes" id="UP001232063">
    <property type="component" value="Unassembled WGS sequence"/>
</dbReference>
<name>A0AAE3R8R1_9BACT</name>